<dbReference type="OrthoDB" id="433738at2759"/>
<keyword evidence="6" id="KW-1185">Reference proteome</keyword>
<feature type="region of interest" description="Disordered" evidence="4">
    <location>
        <begin position="1"/>
        <end position="77"/>
    </location>
</feature>
<keyword evidence="2" id="KW-0802">TPR repeat</keyword>
<name>A0A5J4Z6R6_PORPP</name>
<evidence type="ECO:0000313" key="5">
    <source>
        <dbReference type="EMBL" id="KAA8498762.1"/>
    </source>
</evidence>
<evidence type="ECO:0000256" key="4">
    <source>
        <dbReference type="SAM" id="MobiDB-lite"/>
    </source>
</evidence>
<feature type="coiled-coil region" evidence="3">
    <location>
        <begin position="218"/>
        <end position="269"/>
    </location>
</feature>
<organism evidence="5 6">
    <name type="scientific">Porphyridium purpureum</name>
    <name type="common">Red alga</name>
    <name type="synonym">Porphyridium cruentum</name>
    <dbReference type="NCBI Taxonomy" id="35688"/>
    <lineage>
        <taxon>Eukaryota</taxon>
        <taxon>Rhodophyta</taxon>
        <taxon>Bangiophyceae</taxon>
        <taxon>Porphyridiales</taxon>
        <taxon>Porphyridiaceae</taxon>
        <taxon>Porphyridium</taxon>
    </lineage>
</organism>
<sequence length="308" mass="35220">MGAERRHTGESRQRKGISKMGSDTEIGLGTAPPDGECPEHQSAADRSGASAADGDAVRESNVDHDKDKSLESDVHDYGEDGEVGKQYVLPTPKEKVERAMVYKEKGNALVKEKKWAEARKEYDNAFVNIFCSKEEWEAMSNEQRLYINFFKLPLHLNRALCRIKTQDWDDAHWDCSEALRIEPDNVKGLYRRGLVLIGQTRREMAKEDAKEYWDVEYAEDLAKQAQHDLDEAHALEKKDGMILAALADLKRVKAQLARHHKNYTEQQRKLYSHMVNNLDKDNTKIRHNEQLLSSMPALEPFRIPASTD</sequence>
<comment type="caution">
    <text evidence="5">The sequence shown here is derived from an EMBL/GenBank/DDBJ whole genome shotgun (WGS) entry which is preliminary data.</text>
</comment>
<keyword evidence="3" id="KW-0175">Coiled coil</keyword>
<proteinExistence type="predicted"/>
<keyword evidence="1" id="KW-0677">Repeat</keyword>
<protein>
    <submittedName>
        <fullName evidence="5">Peptidyl-prolyl cis-trans isomerase FKBP4</fullName>
    </submittedName>
</protein>
<dbReference type="Gene3D" id="1.25.40.10">
    <property type="entry name" value="Tetratricopeptide repeat domain"/>
    <property type="match status" value="1"/>
</dbReference>
<feature type="compositionally biased region" description="Basic and acidic residues" evidence="4">
    <location>
        <begin position="55"/>
        <end position="77"/>
    </location>
</feature>
<keyword evidence="5" id="KW-0413">Isomerase</keyword>
<accession>A0A5J4Z6R6</accession>
<evidence type="ECO:0000313" key="6">
    <source>
        <dbReference type="Proteomes" id="UP000324585"/>
    </source>
</evidence>
<dbReference type="SUPFAM" id="SSF48452">
    <property type="entry name" value="TPR-like"/>
    <property type="match status" value="1"/>
</dbReference>
<dbReference type="InterPro" id="IPR039663">
    <property type="entry name" value="AIP/AIPL1/TTC9"/>
</dbReference>
<feature type="compositionally biased region" description="Basic and acidic residues" evidence="4">
    <location>
        <begin position="1"/>
        <end position="13"/>
    </location>
</feature>
<evidence type="ECO:0000256" key="1">
    <source>
        <dbReference type="ARBA" id="ARBA00022737"/>
    </source>
</evidence>
<dbReference type="AlphaFoldDB" id="A0A5J4Z6R6"/>
<dbReference type="OMA" id="FEETIYG"/>
<dbReference type="EMBL" id="VRMN01000001">
    <property type="protein sequence ID" value="KAA8498762.1"/>
    <property type="molecule type" value="Genomic_DNA"/>
</dbReference>
<gene>
    <name evidence="5" type="ORF">FVE85_6347</name>
</gene>
<dbReference type="InterPro" id="IPR011990">
    <property type="entry name" value="TPR-like_helical_dom_sf"/>
</dbReference>
<dbReference type="PANTHER" id="PTHR11242:SF0">
    <property type="entry name" value="TPR_REGION DOMAIN-CONTAINING PROTEIN"/>
    <property type="match status" value="1"/>
</dbReference>
<reference evidence="6" key="1">
    <citation type="journal article" date="2019" name="Nat. Commun.">
        <title>Expansion of phycobilisome linker gene families in mesophilic red algae.</title>
        <authorList>
            <person name="Lee J."/>
            <person name="Kim D."/>
            <person name="Bhattacharya D."/>
            <person name="Yoon H.S."/>
        </authorList>
    </citation>
    <scope>NUCLEOTIDE SEQUENCE [LARGE SCALE GENOMIC DNA]</scope>
    <source>
        <strain evidence="6">CCMP 1328</strain>
    </source>
</reference>
<feature type="compositionally biased region" description="Low complexity" evidence="4">
    <location>
        <begin position="44"/>
        <end position="54"/>
    </location>
</feature>
<evidence type="ECO:0000256" key="2">
    <source>
        <dbReference type="ARBA" id="ARBA00022803"/>
    </source>
</evidence>
<evidence type="ECO:0000256" key="3">
    <source>
        <dbReference type="SAM" id="Coils"/>
    </source>
</evidence>
<dbReference type="PANTHER" id="PTHR11242">
    <property type="entry name" value="ARYL HYDROCARBON RECEPTOR INTERACTING PROTEIN RELATED"/>
    <property type="match status" value="1"/>
</dbReference>
<dbReference type="Proteomes" id="UP000324585">
    <property type="component" value="Unassembled WGS sequence"/>
</dbReference>
<dbReference type="GO" id="GO:0016853">
    <property type="term" value="F:isomerase activity"/>
    <property type="evidence" value="ECO:0007669"/>
    <property type="project" value="UniProtKB-KW"/>
</dbReference>